<sequence>MRGSVDTMTPELSAADYVAEGERALYDYGSLHNGRIWFDAAYRAAVREGDVEATARAALGLGGLWVHEHRTVASASQVRARQRHALSLLDPDSPLAQRLRVRLAAEDDYRDGTHDDVLAALAEVRRGGDPVALAEALSTAHHCVLAPGQGLLRGALAADLIAVAGSTGRRSDLLMGLLWQTIDQFLDADPHAERCMRQLRDLVAGEPHLATGYVVGVMEVMLCIRAGQFERAEQLAVRCAERGRLAGDADADAWFGAQMVAIRWYQGRLVEVLPFLRRLVHDSTLSPVDNSLFGALAVAEALSGERREAAGALARLCGRDVSALPRSSSWLVAMYGAVEAAHLLGDGALSARVYELLTPFARLPVIASLGVACFGSAEHALGVAALTTGALDSAVAHFENAVRDNLALGHWPAVVQSRTRLAQAYRLRGGADDPAAARLSLATAAREASAIGMAVPAQAAPAEPVTCRRSGRRWELRLGHHRATVENSVGMRHLAVLLAHPGREIAASELVTGPEPLPDRGSAQPLLDDAAKREYRERLDRLAAEIDDAEFANDLERAARARAERSWLIAELAAATGLGGRSRHFADGEERARIAVGKAIRRALARVAEADPVIGRALQDSVTTGLRCSYTP</sequence>
<comment type="caution">
    <text evidence="1">The sequence shown here is derived from an EMBL/GenBank/DDBJ whole genome shotgun (WGS) entry which is preliminary data.</text>
</comment>
<organism evidence="1 2">
    <name type="scientific">Virgisporangium aliadipatigenens</name>
    <dbReference type="NCBI Taxonomy" id="741659"/>
    <lineage>
        <taxon>Bacteria</taxon>
        <taxon>Bacillati</taxon>
        <taxon>Actinomycetota</taxon>
        <taxon>Actinomycetes</taxon>
        <taxon>Micromonosporales</taxon>
        <taxon>Micromonosporaceae</taxon>
        <taxon>Virgisporangium</taxon>
    </lineage>
</organism>
<protein>
    <submittedName>
        <fullName evidence="1">Uncharacterized protein</fullName>
    </submittedName>
</protein>
<reference evidence="1" key="1">
    <citation type="submission" date="2021-01" db="EMBL/GenBank/DDBJ databases">
        <title>Whole genome shotgun sequence of Virgisporangium aliadipatigenens NBRC 105644.</title>
        <authorList>
            <person name="Komaki H."/>
            <person name="Tamura T."/>
        </authorList>
    </citation>
    <scope>NUCLEOTIDE SEQUENCE</scope>
    <source>
        <strain evidence="1">NBRC 105644</strain>
    </source>
</reference>
<evidence type="ECO:0000313" key="2">
    <source>
        <dbReference type="Proteomes" id="UP000619260"/>
    </source>
</evidence>
<gene>
    <name evidence="1" type="ORF">Val02_01460</name>
</gene>
<dbReference type="RefSeq" id="WP_203896864.1">
    <property type="nucleotide sequence ID" value="NZ_BOPF01000002.1"/>
</dbReference>
<dbReference type="Proteomes" id="UP000619260">
    <property type="component" value="Unassembled WGS sequence"/>
</dbReference>
<evidence type="ECO:0000313" key="1">
    <source>
        <dbReference type="EMBL" id="GIJ43260.1"/>
    </source>
</evidence>
<keyword evidence="2" id="KW-1185">Reference proteome</keyword>
<dbReference type="AlphaFoldDB" id="A0A8J3YFW3"/>
<proteinExistence type="predicted"/>
<accession>A0A8J3YFW3</accession>
<dbReference type="EMBL" id="BOPF01000002">
    <property type="protein sequence ID" value="GIJ43260.1"/>
    <property type="molecule type" value="Genomic_DNA"/>
</dbReference>
<name>A0A8J3YFW3_9ACTN</name>